<feature type="binding site" evidence="2">
    <location>
        <position position="142"/>
    </location>
    <ligand>
        <name>substrate</name>
    </ligand>
</feature>
<evidence type="ECO:0000256" key="2">
    <source>
        <dbReference type="PIRSR" id="PIRSR600888-2"/>
    </source>
</evidence>
<evidence type="ECO:0000313" key="5">
    <source>
        <dbReference type="EMBL" id="AFZ70672.1"/>
    </source>
</evidence>
<dbReference type="UniPathway" id="UPA00124"/>
<feature type="binding site" evidence="2">
    <location>
        <position position="58"/>
    </location>
    <ligand>
        <name>substrate</name>
    </ligand>
</feature>
<organism evidence="5 6">
    <name type="scientific">Caldisphaera lagunensis (strain DSM 15908 / JCM 11604 / ANMR 0165 / IC-154)</name>
    <dbReference type="NCBI Taxonomy" id="1056495"/>
    <lineage>
        <taxon>Archaea</taxon>
        <taxon>Thermoproteota</taxon>
        <taxon>Thermoprotei</taxon>
        <taxon>Acidilobales</taxon>
        <taxon>Caldisphaeraceae</taxon>
        <taxon>Caldisphaera</taxon>
    </lineage>
</organism>
<feature type="binding site" evidence="2">
    <location>
        <position position="165"/>
    </location>
    <ligand>
        <name>substrate</name>
    </ligand>
</feature>
<dbReference type="GO" id="GO:0000271">
    <property type="term" value="P:polysaccharide biosynthetic process"/>
    <property type="evidence" value="ECO:0007669"/>
    <property type="project" value="TreeGrafter"/>
</dbReference>
<dbReference type="InParanoid" id="L0AC23"/>
<dbReference type="AlphaFoldDB" id="L0AC23"/>
<feature type="binding site" evidence="2">
    <location>
        <position position="71"/>
    </location>
    <ligand>
        <name>substrate</name>
    </ligand>
</feature>
<dbReference type="STRING" id="1056495.Calag_0941"/>
<dbReference type="PANTHER" id="PTHR21047">
    <property type="entry name" value="DTDP-6-DEOXY-D-GLUCOSE-3,5 EPIMERASE"/>
    <property type="match status" value="1"/>
</dbReference>
<comment type="function">
    <text evidence="4">Catalyzes the epimerization of the C3' and C5'positions of dTDP-6-deoxy-D-xylo-4-hexulose, forming dTDP-6-deoxy-L-lyxo-4-hexulose.</text>
</comment>
<feature type="site" description="Participates in a stacking interaction with the thymidine ring of dTDP-4-oxo-6-deoxyglucose" evidence="3">
    <location>
        <position position="137"/>
    </location>
</feature>
<dbReference type="EMBL" id="CP003378">
    <property type="protein sequence ID" value="AFZ70672.1"/>
    <property type="molecule type" value="Genomic_DNA"/>
</dbReference>
<protein>
    <recommendedName>
        <fullName evidence="4">dTDP-4-dehydrorhamnose 3,5-epimerase</fullName>
        <ecNumber evidence="4">5.1.3.13</ecNumber>
    </recommendedName>
    <alternativeName>
        <fullName evidence="4">Thymidine diphospho-4-keto-rhamnose 3,5-epimerase</fullName>
    </alternativeName>
</protein>
<evidence type="ECO:0000256" key="4">
    <source>
        <dbReference type="RuleBase" id="RU364069"/>
    </source>
</evidence>
<keyword evidence="4" id="KW-0413">Isomerase</keyword>
<dbReference type="RefSeq" id="WP_015232569.1">
    <property type="nucleotide sequence ID" value="NC_019791.1"/>
</dbReference>
<evidence type="ECO:0000313" key="6">
    <source>
        <dbReference type="Proteomes" id="UP000010469"/>
    </source>
</evidence>
<dbReference type="FunCoup" id="L0AC23">
    <property type="interactions" value="11"/>
</dbReference>
<dbReference type="NCBIfam" id="TIGR01221">
    <property type="entry name" value="rmlC"/>
    <property type="match status" value="1"/>
</dbReference>
<dbReference type="GO" id="GO:0019305">
    <property type="term" value="P:dTDP-rhamnose biosynthetic process"/>
    <property type="evidence" value="ECO:0007669"/>
    <property type="project" value="UniProtKB-UniRule"/>
</dbReference>
<dbReference type="GeneID" id="14212201"/>
<name>L0AC23_CALLD</name>
<feature type="binding site" evidence="2">
    <location>
        <position position="118"/>
    </location>
    <ligand>
        <name>substrate</name>
    </ligand>
</feature>
<dbReference type="InterPro" id="IPR014710">
    <property type="entry name" value="RmlC-like_jellyroll"/>
</dbReference>
<dbReference type="GO" id="GO:0005829">
    <property type="term" value="C:cytosol"/>
    <property type="evidence" value="ECO:0007669"/>
    <property type="project" value="TreeGrafter"/>
</dbReference>
<feature type="binding site" evidence="2">
    <location>
        <begin position="46"/>
        <end position="48"/>
    </location>
    <ligand>
        <name>substrate</name>
    </ligand>
</feature>
<dbReference type="eggNOG" id="arCOG04188">
    <property type="taxonomic scope" value="Archaea"/>
</dbReference>
<comment type="subunit">
    <text evidence="4">Homodimer.</text>
</comment>
<comment type="pathway">
    <text evidence="4">Carbohydrate biosynthesis; dTDP-L-rhamnose biosynthesis.</text>
</comment>
<dbReference type="Proteomes" id="UP000010469">
    <property type="component" value="Chromosome"/>
</dbReference>
<comment type="catalytic activity">
    <reaction evidence="4">
        <text>dTDP-4-dehydro-6-deoxy-alpha-D-glucose = dTDP-4-dehydro-beta-L-rhamnose</text>
        <dbReference type="Rhea" id="RHEA:16969"/>
        <dbReference type="ChEBI" id="CHEBI:57649"/>
        <dbReference type="ChEBI" id="CHEBI:62830"/>
        <dbReference type="EC" id="5.1.3.13"/>
    </reaction>
</comment>
<gene>
    <name evidence="5" type="ordered locus">Calag_0941</name>
</gene>
<feature type="active site" description="Proton acceptor" evidence="1">
    <location>
        <position position="61"/>
    </location>
</feature>
<accession>L0AC23</accession>
<dbReference type="KEGG" id="clg:Calag_0941"/>
<reference evidence="6" key="1">
    <citation type="submission" date="2012-03" db="EMBL/GenBank/DDBJ databases">
        <title>Complete genome of Caldisphaera lagunensis DSM 15908.</title>
        <authorList>
            <person name="Lucas S."/>
            <person name="Copeland A."/>
            <person name="Lapidus A."/>
            <person name="Glavina del Rio T."/>
            <person name="Dalin E."/>
            <person name="Tice H."/>
            <person name="Bruce D."/>
            <person name="Goodwin L."/>
            <person name="Pitluck S."/>
            <person name="Peters L."/>
            <person name="Mikhailova N."/>
            <person name="Teshima H."/>
            <person name="Kyrpides N."/>
            <person name="Mavromatis K."/>
            <person name="Ivanova N."/>
            <person name="Brettin T."/>
            <person name="Detter J.C."/>
            <person name="Han C."/>
            <person name="Larimer F."/>
            <person name="Land M."/>
            <person name="Hauser L."/>
            <person name="Markowitz V."/>
            <person name="Cheng J.-F."/>
            <person name="Hugenholtz P."/>
            <person name="Woyke T."/>
            <person name="Wu D."/>
            <person name="Spring S."/>
            <person name="Schroeder M."/>
            <person name="Brambilla E."/>
            <person name="Klenk H.-P."/>
            <person name="Eisen J.A."/>
        </authorList>
    </citation>
    <scope>NUCLEOTIDE SEQUENCE [LARGE SCALE GENOMIC DNA]</scope>
    <source>
        <strain evidence="6">DSM 15908 / JCM 11604 / IC-154</strain>
    </source>
</reference>
<sequence>MPFEFIKTSVDNVYIIRPKVFEDNRGYFMETFEKRSFSNLDFNVIQENQSYSRKGVLRGLHFQKGKFAQAKIVRVIKGEIFDVAVDIRPDSKTFKKYVSAILSDKNKEMLYIPRGFAHGFEVLSDEAIVVYLVDNFYSPENEGGIIWNDKDINIDWPIKEPILSKKDSSWPTLKQFLENERSEKR</sequence>
<dbReference type="GO" id="GO:0008830">
    <property type="term" value="F:dTDP-4-dehydrorhamnose 3,5-epimerase activity"/>
    <property type="evidence" value="ECO:0007669"/>
    <property type="project" value="UniProtKB-UniRule"/>
</dbReference>
<dbReference type="CDD" id="cd00438">
    <property type="entry name" value="cupin_RmlC"/>
    <property type="match status" value="1"/>
</dbReference>
<dbReference type="InterPro" id="IPR000888">
    <property type="entry name" value="RmlC-like"/>
</dbReference>
<comment type="similarity">
    <text evidence="4">Belongs to the dTDP-4-dehydrorhamnose 3,5-epimerase family.</text>
</comment>
<dbReference type="Pfam" id="PF00908">
    <property type="entry name" value="dTDP_sugar_isom"/>
    <property type="match status" value="1"/>
</dbReference>
<keyword evidence="6" id="KW-1185">Reference proteome</keyword>
<feature type="binding site" evidence="2">
    <location>
        <position position="25"/>
    </location>
    <ligand>
        <name>substrate</name>
    </ligand>
</feature>
<evidence type="ECO:0000256" key="3">
    <source>
        <dbReference type="PIRSR" id="PIRSR600888-3"/>
    </source>
</evidence>
<dbReference type="OrthoDB" id="2990at2157"/>
<dbReference type="Gene3D" id="2.60.120.10">
    <property type="entry name" value="Jelly Rolls"/>
    <property type="match status" value="1"/>
</dbReference>
<dbReference type="EC" id="5.1.3.13" evidence="4"/>
<proteinExistence type="inferred from homology"/>
<dbReference type="InterPro" id="IPR011051">
    <property type="entry name" value="RmlC_Cupin_sf"/>
</dbReference>
<dbReference type="HOGENOM" id="CLU_090940_1_1_2"/>
<dbReference type="SUPFAM" id="SSF51182">
    <property type="entry name" value="RmlC-like cupins"/>
    <property type="match status" value="1"/>
</dbReference>
<dbReference type="PANTHER" id="PTHR21047:SF2">
    <property type="entry name" value="THYMIDINE DIPHOSPHO-4-KETO-RHAMNOSE 3,5-EPIMERASE"/>
    <property type="match status" value="1"/>
</dbReference>
<evidence type="ECO:0000256" key="1">
    <source>
        <dbReference type="PIRSR" id="PIRSR600888-1"/>
    </source>
</evidence>
<feature type="binding site" evidence="2">
    <location>
        <position position="30"/>
    </location>
    <ligand>
        <name>substrate</name>
    </ligand>
</feature>
<feature type="active site" description="Proton donor" evidence="1">
    <location>
        <position position="131"/>
    </location>
</feature>